<accession>A0A1B1TCL6</accession>
<dbReference type="InterPro" id="IPR013783">
    <property type="entry name" value="Ig-like_fold"/>
</dbReference>
<evidence type="ECO:0000256" key="1">
    <source>
        <dbReference type="SAM" id="Phobius"/>
    </source>
</evidence>
<feature type="transmembrane region" description="Helical" evidence="1">
    <location>
        <begin position="768"/>
        <end position="789"/>
    </location>
</feature>
<sequence>MMVKSGNITILFLTMFLLAPMTPIIQADTVISSESIDLTSVGNFDEPTQWDITSTSGFSNDPADYTIGMVADNELSFTHERPDNFMTQTSWASSSTTGSNYSLGTPDTYYSWSRGPEISVGGFSYPGLYDKEIENVSLVLHFEIPDVLYQDTVRIILEGTGSDKLVREFARTTSGVFRMNNPMIIELDHLHDWSWNEIVNSEITIDYVSIGTNDDSEVRVDSVGVRVKYHMPWYSFENIKANHESNIGNLPVIDFSPYDGEIEGLNIESCGLTPDGTNESYWNLEVEVPYGQELGRIHVYGSGNHSIGVIPAGVEGDFSPKQSGDLIDNPTEKQFVRIHIIDGCIEALRIDVNDPKLIVNGKISGSASDLSSASNIRFAIGEYLVETVPMNIGEFSFSVPIGHAFPLDNSDTSIGIASRFQWSSDGNAETTVVHIEELSITGGFELEYDYSPVCQNIANLDMIEDEGGFLMSLPCQDDITPRSSLVIQTSSSNNDIIKVDSLYSAEQDLNFIELQTVSDSSGEVKITVEVFDSALSQENKWIGIFTVNVAPVSDMPVIENIPSLSYMNLGDTLVIPMIIYDVDSDDIEITTTKSWATIDGNNHLILTPIDSGIHTVNIIVSDGENQVSENITIDVSAKSDLLVESITVRKNGADISNGKHGDVVEIIAYIRNEGRGTANGIDVRCYVNDILIDTKSIDTLQPGSLVNTICDTALSGNDQDNTIRIFVDSTFSIEESNEENNENQISLFISSPDNTNNEKSKLFISETLIIISSIVIVLIGLVLLQLAPGKIKKPYDKRK</sequence>
<keyword evidence="1" id="KW-0472">Membrane</keyword>
<evidence type="ECO:0000259" key="2">
    <source>
        <dbReference type="Pfam" id="PF07705"/>
    </source>
</evidence>
<dbReference type="AlphaFoldDB" id="A0A1B1TCL6"/>
<organism evidence="3">
    <name type="scientific">uncultured Poseidoniia archaeon</name>
    <dbReference type="NCBI Taxonomy" id="1697135"/>
    <lineage>
        <taxon>Archaea</taxon>
        <taxon>Methanobacteriati</taxon>
        <taxon>Thermoplasmatota</taxon>
        <taxon>Candidatus Poseidoniia</taxon>
        <taxon>environmental samples</taxon>
    </lineage>
</organism>
<feature type="domain" description="CARDB" evidence="2">
    <location>
        <begin position="640"/>
        <end position="743"/>
    </location>
</feature>
<reference evidence="3" key="1">
    <citation type="submission" date="2014-11" db="EMBL/GenBank/DDBJ databases">
        <authorList>
            <person name="Zhu J."/>
            <person name="Qi W."/>
            <person name="Song R."/>
        </authorList>
    </citation>
    <scope>NUCLEOTIDE SEQUENCE</scope>
</reference>
<evidence type="ECO:0000313" key="3">
    <source>
        <dbReference type="EMBL" id="ANV80027.1"/>
    </source>
</evidence>
<proteinExistence type="predicted"/>
<dbReference type="InterPro" id="IPR011635">
    <property type="entry name" value="CARDB"/>
</dbReference>
<dbReference type="PROSITE" id="PS50890">
    <property type="entry name" value="PUA"/>
    <property type="match status" value="1"/>
</dbReference>
<dbReference type="Gene3D" id="2.60.40.10">
    <property type="entry name" value="Immunoglobulins"/>
    <property type="match status" value="1"/>
</dbReference>
<dbReference type="EMBL" id="KP211866">
    <property type="protein sequence ID" value="ANV80027.1"/>
    <property type="molecule type" value="Genomic_DNA"/>
</dbReference>
<name>A0A1B1TCL6_9ARCH</name>
<keyword evidence="1" id="KW-0812">Transmembrane</keyword>
<reference evidence="3" key="2">
    <citation type="journal article" date="2015" name="ISME J.">
        <title>A new class of marine Euryarchaeota group II from the Mediterranean deep chlorophyll maximum.</title>
        <authorList>
            <person name="Martin-Cuadrado A.B."/>
            <person name="Garcia-Heredia I."/>
            <person name="Molto A.G."/>
            <person name="Lopez-Ubeda R."/>
            <person name="Kimes N."/>
            <person name="Lopez-Garcia P."/>
            <person name="Moreira D."/>
            <person name="Rodriguez-Valera F."/>
        </authorList>
    </citation>
    <scope>NUCLEOTIDE SEQUENCE</scope>
</reference>
<keyword evidence="1" id="KW-1133">Transmembrane helix</keyword>
<protein>
    <recommendedName>
        <fullName evidence="2">CARDB domain-containing protein</fullName>
    </recommendedName>
</protein>
<dbReference type="Pfam" id="PF07705">
    <property type="entry name" value="CARDB"/>
    <property type="match status" value="1"/>
</dbReference>